<dbReference type="RefSeq" id="WP_345426763.1">
    <property type="nucleotide sequence ID" value="NZ_AP031496.1"/>
</dbReference>
<reference evidence="3" key="1">
    <citation type="journal article" date="2019" name="Int. J. Syst. Evol. Microbiol.">
        <title>The Global Catalogue of Microorganisms (GCM) 10K type strain sequencing project: providing services to taxonomists for standard genome sequencing and annotation.</title>
        <authorList>
            <consortium name="The Broad Institute Genomics Platform"/>
            <consortium name="The Broad Institute Genome Sequencing Center for Infectious Disease"/>
            <person name="Wu L."/>
            <person name="Ma J."/>
        </authorList>
    </citation>
    <scope>NUCLEOTIDE SEQUENCE [LARGE SCALE GENOMIC DNA]</scope>
    <source>
        <strain evidence="3">JCM 19134</strain>
    </source>
</reference>
<accession>A0AAV3U8C8</accession>
<organism evidence="2 3">
    <name type="scientific">Halioxenophilus aromaticivorans</name>
    <dbReference type="NCBI Taxonomy" id="1306992"/>
    <lineage>
        <taxon>Bacteria</taxon>
        <taxon>Pseudomonadati</taxon>
        <taxon>Pseudomonadota</taxon>
        <taxon>Gammaproteobacteria</taxon>
        <taxon>Alteromonadales</taxon>
        <taxon>Alteromonadaceae</taxon>
        <taxon>Halioxenophilus</taxon>
    </lineage>
</organism>
<evidence type="ECO:0008006" key="4">
    <source>
        <dbReference type="Google" id="ProtNLM"/>
    </source>
</evidence>
<keyword evidence="3" id="KW-1185">Reference proteome</keyword>
<protein>
    <recommendedName>
        <fullName evidence="4">DUF4194 domain-containing protein</fullName>
    </recommendedName>
</protein>
<gene>
    <name evidence="2" type="ORF">GCM10025791_40930</name>
</gene>
<comment type="caution">
    <text evidence="2">The sequence shown here is derived from an EMBL/GenBank/DDBJ whole genome shotgun (WGS) entry which is preliminary data.</text>
</comment>
<dbReference type="Proteomes" id="UP001409585">
    <property type="component" value="Unassembled WGS sequence"/>
</dbReference>
<sequence length="243" mass="27750">MIITEPLNTALEARGTTLPLFSELMIRLLDHTVLCRNESKKEAELYDRYLQVHDLVEEYLVVLHIRILHESRFQSVRLFPPGADVPGLSDCDDSFNTGLRQRLSQQEVATILVLRAEYDKSLREGQIDEQGQVVLPMEALNLACKNLLNRPLPESTTDRRSLFRKLRQLRLIRSGNDDAMEDAEAWITIRPDITTLVTDKILAQLIEETLPAEQEPSSEIDQPSTTDIDESSFFNKLPENPPE</sequence>
<evidence type="ECO:0000313" key="3">
    <source>
        <dbReference type="Proteomes" id="UP001409585"/>
    </source>
</evidence>
<dbReference type="AlphaFoldDB" id="A0AAV3U8C8"/>
<feature type="region of interest" description="Disordered" evidence="1">
    <location>
        <begin position="209"/>
        <end position="243"/>
    </location>
</feature>
<evidence type="ECO:0000313" key="2">
    <source>
        <dbReference type="EMBL" id="GAA4956459.1"/>
    </source>
</evidence>
<dbReference type="Pfam" id="PF13835">
    <property type="entry name" value="DUF4194"/>
    <property type="match status" value="1"/>
</dbReference>
<feature type="compositionally biased region" description="Polar residues" evidence="1">
    <location>
        <begin position="215"/>
        <end position="226"/>
    </location>
</feature>
<evidence type="ECO:0000256" key="1">
    <source>
        <dbReference type="SAM" id="MobiDB-lite"/>
    </source>
</evidence>
<proteinExistence type="predicted"/>
<name>A0AAV3U8C8_9ALTE</name>
<dbReference type="EMBL" id="BAABLX010000073">
    <property type="protein sequence ID" value="GAA4956459.1"/>
    <property type="molecule type" value="Genomic_DNA"/>
</dbReference>
<dbReference type="InterPro" id="IPR025449">
    <property type="entry name" value="JetB"/>
</dbReference>